<evidence type="ECO:0000256" key="2">
    <source>
        <dbReference type="PROSITE-ProRule" id="PRU00047"/>
    </source>
</evidence>
<dbReference type="GO" id="GO:0008270">
    <property type="term" value="F:zinc ion binding"/>
    <property type="evidence" value="ECO:0007669"/>
    <property type="project" value="UniProtKB-KW"/>
</dbReference>
<comment type="similarity">
    <text evidence="1">Belongs to the ATOS family.</text>
</comment>
<feature type="domain" description="CCHC-type" evidence="3">
    <location>
        <begin position="256"/>
        <end position="271"/>
    </location>
</feature>
<dbReference type="InterPro" id="IPR021109">
    <property type="entry name" value="Peptidase_aspartic_dom_sf"/>
</dbReference>
<evidence type="ECO:0000256" key="1">
    <source>
        <dbReference type="ARBA" id="ARBA00034497"/>
    </source>
</evidence>
<keyword evidence="2" id="KW-0863">Zinc-finger</keyword>
<name>A0A8S3VDB5_MYTED</name>
<dbReference type="InterPro" id="IPR001969">
    <property type="entry name" value="Aspartic_peptidase_AS"/>
</dbReference>
<dbReference type="Pfam" id="PF00098">
    <property type="entry name" value="zf-CCHC"/>
    <property type="match status" value="2"/>
</dbReference>
<evidence type="ECO:0000313" key="5">
    <source>
        <dbReference type="Proteomes" id="UP000683360"/>
    </source>
</evidence>
<dbReference type="Gene3D" id="2.40.70.10">
    <property type="entry name" value="Acid Proteases"/>
    <property type="match status" value="1"/>
</dbReference>
<organism evidence="4 5">
    <name type="scientific">Mytilus edulis</name>
    <name type="common">Blue mussel</name>
    <dbReference type="NCBI Taxonomy" id="6550"/>
    <lineage>
        <taxon>Eukaryota</taxon>
        <taxon>Metazoa</taxon>
        <taxon>Spiralia</taxon>
        <taxon>Lophotrochozoa</taxon>
        <taxon>Mollusca</taxon>
        <taxon>Bivalvia</taxon>
        <taxon>Autobranchia</taxon>
        <taxon>Pteriomorphia</taxon>
        <taxon>Mytilida</taxon>
        <taxon>Mytiloidea</taxon>
        <taxon>Mytilidae</taxon>
        <taxon>Mytilinae</taxon>
        <taxon>Mytilus</taxon>
    </lineage>
</organism>
<dbReference type="SMART" id="SM00343">
    <property type="entry name" value="ZnF_C2HC"/>
    <property type="match status" value="2"/>
</dbReference>
<dbReference type="PANTHER" id="PTHR13199:SF11">
    <property type="entry name" value="PROTEIN ATOSSA"/>
    <property type="match status" value="1"/>
</dbReference>
<keyword evidence="2" id="KW-0862">Zinc</keyword>
<dbReference type="InterPro" id="IPR025261">
    <property type="entry name" value="Atos-like_cons_dom"/>
</dbReference>
<dbReference type="Gene3D" id="1.10.340.70">
    <property type="match status" value="1"/>
</dbReference>
<dbReference type="InterPro" id="IPR036875">
    <property type="entry name" value="Znf_CCHC_sf"/>
</dbReference>
<dbReference type="SUPFAM" id="SSF50630">
    <property type="entry name" value="Acid proteases"/>
    <property type="match status" value="1"/>
</dbReference>
<proteinExistence type="inferred from homology"/>
<gene>
    <name evidence="4" type="ORF">MEDL_66870</name>
</gene>
<accession>A0A8S3VDB5</accession>
<sequence length="1179" mass="134063">MDLESGNYCLDILFGERDYEIIMAKLLDLPTVQSFDCNGEQSSLSQRWTKWKKSFEYYMTASGVSEGAQKRALLLHLIGQDAQDIFETFTETGDSFEDAVAKFDQYFLPKKNQPVERHVFRKCKQNENESIDNYVTRLKNLAKTCDFGIMLNDAIRDQVVDMCYSTKLRRRLLREKDLTLEKVQDIARASEAADQHSAQFEEVHINRVQVKRDFNPARHQRHDYNNHSKRKDIECHRCGRTGHIARECTVAMDKTCHKCGKKGHFAKKCKSKKTTKEQGTFYKKEKVRYMEEESSDDSEEYVFAIDRSSEKRITLKIGDVVIPFLVDSGATCNIINSEIMSKLKKCGVNKIPIQKQLYAYGAINPLMINSKIRSDITCEESRKCVKADFMVIEGNHTPLLGRSTASELGILLIGPSVNMINTQGDIRLSQVRDETTGRNIAEEYAYFVAKNAVPNAMTFKMIKDSAHLDKDIKQILNGKISKSNNLFRFREELSVIDGVLLKGSRIVIPDKLRKQTLQLAHEGHQGIVKTKLRLREKVWWPGIDQDAENLVKSCRACQVVGPVPKQEPIKRTQLPDGPWQDLCADLMGPFPTGEYVKIRTKLPEINAENEKDDADTRRKDFEMKEKGKIYADQKRKTRESDIDVGDIVLQKQTKTNKLSTTFEHDPYYVVKREGSRLTLKNNEGTISQRNSSFVKKFNGQINEEETLVNENIDTNIEETNENEHTDPEVNLREDSLIPSRPKRNQKLPERFKDFESVLNGRIEPIGVVEGFTAEIGAGGSFCPKHITLPVTAYFFQLSDDNAPSPYLVSTLPVTAYFFQLSDDNAPSPYLLSDDNAPSPYLVSTLPVTAYFFQLSDDNAPHHICCQMTMLLTIFSKYTASNSLKFFQLSDDNAPSPYLVSTLPVTAYFFQLSDDNAPSPYLLSDDNAPSPYLVSTLPVTAYFFQLSDDNAPSPYLVSTLPVTAYFFQLSDDNAPSPYLVSTLPVTAYFFQLSDDNAPSPYLVSTLPVTAYFFQLSDDNAPSPYLVSTLPVTAYFFQLSDDNAPSPYLVKVNLNLESLGKKGYKIPTCGTVKVTLFNPNKTVVKMFVVMYDMSDMPANCQTFLRQRTVYMPADTNSTEPTFLRYLIHLRFASSRSGKIYLHTDIRLIFARDKFEFDPRVANYELRSFTEGPQNPKFSPKR</sequence>
<dbReference type="InterPro" id="IPR051506">
    <property type="entry name" value="ATOS_Transcription_Regulators"/>
</dbReference>
<dbReference type="PANTHER" id="PTHR13199">
    <property type="entry name" value="GH03947P"/>
    <property type="match status" value="1"/>
</dbReference>
<dbReference type="PROSITE" id="PS50158">
    <property type="entry name" value="ZF_CCHC"/>
    <property type="match status" value="2"/>
</dbReference>
<comment type="caution">
    <text evidence="4">The sequence shown here is derived from an EMBL/GenBank/DDBJ whole genome shotgun (WGS) entry which is preliminary data.</text>
</comment>
<dbReference type="GO" id="GO:0003676">
    <property type="term" value="F:nucleic acid binding"/>
    <property type="evidence" value="ECO:0007669"/>
    <property type="project" value="InterPro"/>
</dbReference>
<evidence type="ECO:0000313" key="4">
    <source>
        <dbReference type="EMBL" id="CAG2255509.1"/>
    </source>
</evidence>
<dbReference type="EMBL" id="CAJPWZ010003272">
    <property type="protein sequence ID" value="CAG2255509.1"/>
    <property type="molecule type" value="Genomic_DNA"/>
</dbReference>
<dbReference type="GO" id="GO:0006508">
    <property type="term" value="P:proteolysis"/>
    <property type="evidence" value="ECO:0007669"/>
    <property type="project" value="InterPro"/>
</dbReference>
<dbReference type="InterPro" id="IPR033473">
    <property type="entry name" value="Atos-like_C"/>
</dbReference>
<dbReference type="Pfam" id="PF13915">
    <property type="entry name" value="DUF4210"/>
    <property type="match status" value="1"/>
</dbReference>
<dbReference type="AlphaFoldDB" id="A0A8S3VDB5"/>
<keyword evidence="5" id="KW-1185">Reference proteome</keyword>
<dbReference type="GO" id="GO:0004190">
    <property type="term" value="F:aspartic-type endopeptidase activity"/>
    <property type="evidence" value="ECO:0007669"/>
    <property type="project" value="InterPro"/>
</dbReference>
<dbReference type="SUPFAM" id="SSF57756">
    <property type="entry name" value="Retrovirus zinc finger-like domains"/>
    <property type="match status" value="1"/>
</dbReference>
<feature type="domain" description="CCHC-type" evidence="3">
    <location>
        <begin position="235"/>
        <end position="248"/>
    </location>
</feature>
<evidence type="ECO:0000259" key="3">
    <source>
        <dbReference type="PROSITE" id="PS50158"/>
    </source>
</evidence>
<dbReference type="InterPro" id="IPR041588">
    <property type="entry name" value="Integrase_H2C2"/>
</dbReference>
<keyword evidence="2" id="KW-0479">Metal-binding</keyword>
<protein>
    <submittedName>
        <fullName evidence="4">Protein FAM214A,Protein FAM214B</fullName>
    </submittedName>
</protein>
<dbReference type="CDD" id="cd00303">
    <property type="entry name" value="retropepsin_like"/>
    <property type="match status" value="1"/>
</dbReference>
<dbReference type="FunFam" id="1.10.340.70:FF:000003">
    <property type="entry name" value="Protein CBG25708"/>
    <property type="match status" value="1"/>
</dbReference>
<dbReference type="Pfam" id="PF17921">
    <property type="entry name" value="Integrase_H2C2"/>
    <property type="match status" value="1"/>
</dbReference>
<dbReference type="SMART" id="SM01177">
    <property type="entry name" value="DUF4210"/>
    <property type="match status" value="1"/>
</dbReference>
<dbReference type="Gene3D" id="4.10.60.10">
    <property type="entry name" value="Zinc finger, CCHC-type"/>
    <property type="match status" value="1"/>
</dbReference>
<dbReference type="InterPro" id="IPR001878">
    <property type="entry name" value="Znf_CCHC"/>
</dbReference>
<dbReference type="Pfam" id="PF13889">
    <property type="entry name" value="Chromosome_seg"/>
    <property type="match status" value="1"/>
</dbReference>
<dbReference type="Proteomes" id="UP000683360">
    <property type="component" value="Unassembled WGS sequence"/>
</dbReference>
<dbReference type="PROSITE" id="PS00141">
    <property type="entry name" value="ASP_PROTEASE"/>
    <property type="match status" value="1"/>
</dbReference>
<dbReference type="OrthoDB" id="10068383at2759"/>
<reference evidence="4" key="1">
    <citation type="submission" date="2021-03" db="EMBL/GenBank/DDBJ databases">
        <authorList>
            <person name="Bekaert M."/>
        </authorList>
    </citation>
    <scope>NUCLEOTIDE SEQUENCE</scope>
</reference>